<evidence type="ECO:0000313" key="2">
    <source>
        <dbReference type="Proteomes" id="UP000199409"/>
    </source>
</evidence>
<dbReference type="EMBL" id="FNQN01000002">
    <property type="protein sequence ID" value="SDZ91026.1"/>
    <property type="molecule type" value="Genomic_DNA"/>
</dbReference>
<evidence type="ECO:0000313" key="1">
    <source>
        <dbReference type="EMBL" id="SDZ91026.1"/>
    </source>
</evidence>
<accession>A0A1H3WV48</accession>
<gene>
    <name evidence="1" type="ORF">SAMN05660420_00693</name>
</gene>
<keyword evidence="2" id="KW-1185">Reference proteome</keyword>
<name>A0A1H3WV48_9BACT</name>
<dbReference type="OrthoDB" id="5515705at2"/>
<evidence type="ECO:0008006" key="3">
    <source>
        <dbReference type="Google" id="ProtNLM"/>
    </source>
</evidence>
<proteinExistence type="predicted"/>
<protein>
    <recommendedName>
        <fullName evidence="3">DUF4177 domain-containing protein</fullName>
    </recommendedName>
</protein>
<dbReference type="RefSeq" id="WP_092344777.1">
    <property type="nucleotide sequence ID" value="NZ_FNQN01000002.1"/>
</dbReference>
<dbReference type="AlphaFoldDB" id="A0A1H3WV48"/>
<reference evidence="1 2" key="1">
    <citation type="submission" date="2016-10" db="EMBL/GenBank/DDBJ databases">
        <authorList>
            <person name="de Groot N.N."/>
        </authorList>
    </citation>
    <scope>NUCLEOTIDE SEQUENCE [LARGE SCALE GENOMIC DNA]</scope>
    <source>
        <strain evidence="1 2">DSM 7343</strain>
    </source>
</reference>
<dbReference type="Proteomes" id="UP000199409">
    <property type="component" value="Unassembled WGS sequence"/>
</dbReference>
<sequence length="58" mass="6797">MLIYKVVETSQVDDLSLEKILNTWTALGWHLEGIHFAMREASRRPGMAFITFTREKEE</sequence>
<organism evidence="1 2">
    <name type="scientific">Desulfuromusa kysingii</name>
    <dbReference type="NCBI Taxonomy" id="37625"/>
    <lineage>
        <taxon>Bacteria</taxon>
        <taxon>Pseudomonadati</taxon>
        <taxon>Thermodesulfobacteriota</taxon>
        <taxon>Desulfuromonadia</taxon>
        <taxon>Desulfuromonadales</taxon>
        <taxon>Geopsychrobacteraceae</taxon>
        <taxon>Desulfuromusa</taxon>
    </lineage>
</organism>